<dbReference type="PANTHER" id="PTHR15503:SF45">
    <property type="entry name" value="RNA-DIRECTED DNA POLYMERASE HOMOLOG"/>
    <property type="match status" value="1"/>
</dbReference>
<dbReference type="InterPro" id="IPR021109">
    <property type="entry name" value="Peptidase_aspartic_dom_sf"/>
</dbReference>
<accession>A0A6L2LU00</accession>
<evidence type="ECO:0008006" key="2">
    <source>
        <dbReference type="Google" id="ProtNLM"/>
    </source>
</evidence>
<dbReference type="AlphaFoldDB" id="A0A6L2LU00"/>
<dbReference type="EMBL" id="BKCJ010004878">
    <property type="protein sequence ID" value="GEU63615.1"/>
    <property type="molecule type" value="Genomic_DNA"/>
</dbReference>
<name>A0A6L2LU00_TANCI</name>
<dbReference type="Pfam" id="PF08284">
    <property type="entry name" value="RVP_2"/>
    <property type="match status" value="1"/>
</dbReference>
<evidence type="ECO:0000313" key="1">
    <source>
        <dbReference type="EMBL" id="GEU63615.1"/>
    </source>
</evidence>
<organism evidence="1">
    <name type="scientific">Tanacetum cinerariifolium</name>
    <name type="common">Dalmatian daisy</name>
    <name type="synonym">Chrysanthemum cinerariifolium</name>
    <dbReference type="NCBI Taxonomy" id="118510"/>
    <lineage>
        <taxon>Eukaryota</taxon>
        <taxon>Viridiplantae</taxon>
        <taxon>Streptophyta</taxon>
        <taxon>Embryophyta</taxon>
        <taxon>Tracheophyta</taxon>
        <taxon>Spermatophyta</taxon>
        <taxon>Magnoliopsida</taxon>
        <taxon>eudicotyledons</taxon>
        <taxon>Gunneridae</taxon>
        <taxon>Pentapetalae</taxon>
        <taxon>asterids</taxon>
        <taxon>campanulids</taxon>
        <taxon>Asterales</taxon>
        <taxon>Asteraceae</taxon>
        <taxon>Asteroideae</taxon>
        <taxon>Anthemideae</taxon>
        <taxon>Anthemidinae</taxon>
        <taxon>Tanacetum</taxon>
    </lineage>
</organism>
<protein>
    <recommendedName>
        <fullName evidence="2">Reverse transcriptase domain-containing protein</fullName>
    </recommendedName>
</protein>
<comment type="caution">
    <text evidence="1">The sequence shown here is derived from an EMBL/GenBank/DDBJ whole genome shotgun (WGS) entry which is preliminary data.</text>
</comment>
<sequence>MTSAPIDEKVSFGSFPVCERCFTLHVGQCTIKCHKCGNVRHKARYCKEKNVSTCANTQPILTCYDYGLQGHTRNRFLMKVKQKEIREVCGRVYLIKDAEPQGLNVVTVNHLFKIGLMPMELVTFDVIIGMDWLIKHDAVNVCGKKVVHIPYGNKMLIVESDKEEIERKRLEDMPVIHDFPKVFPDDLTGLPPPRQVEFQIYFTTVGTRVKTVSESYYCQYKDVTTSQDEVSAA</sequence>
<gene>
    <name evidence="1" type="ORF">Tci_035593</name>
</gene>
<dbReference type="InterPro" id="IPR032567">
    <property type="entry name" value="RTL1-rel"/>
</dbReference>
<dbReference type="PANTHER" id="PTHR15503">
    <property type="entry name" value="LDOC1 RELATED"/>
    <property type="match status" value="1"/>
</dbReference>
<proteinExistence type="predicted"/>
<dbReference type="Gene3D" id="2.40.70.10">
    <property type="entry name" value="Acid Proteases"/>
    <property type="match status" value="1"/>
</dbReference>
<reference evidence="1" key="1">
    <citation type="journal article" date="2019" name="Sci. Rep.">
        <title>Draft genome of Tanacetum cinerariifolium, the natural source of mosquito coil.</title>
        <authorList>
            <person name="Yamashiro T."/>
            <person name="Shiraishi A."/>
            <person name="Satake H."/>
            <person name="Nakayama K."/>
        </authorList>
    </citation>
    <scope>NUCLEOTIDE SEQUENCE</scope>
</reference>